<keyword evidence="6 8" id="KW-1133">Transmembrane helix</keyword>
<dbReference type="PANTHER" id="PTHR30472">
    <property type="entry name" value="FERRIC ENTEROBACTIN TRANSPORT SYSTEM PERMEASE PROTEIN"/>
    <property type="match status" value="1"/>
</dbReference>
<feature type="transmembrane region" description="Helical" evidence="8">
    <location>
        <begin position="90"/>
        <end position="110"/>
    </location>
</feature>
<feature type="transmembrane region" description="Helical" evidence="8">
    <location>
        <begin position="186"/>
        <end position="209"/>
    </location>
</feature>
<keyword evidence="5 8" id="KW-0812">Transmembrane</keyword>
<dbReference type="AlphaFoldDB" id="A0A1G6U722"/>
<dbReference type="Pfam" id="PF01032">
    <property type="entry name" value="FecCD"/>
    <property type="match status" value="1"/>
</dbReference>
<dbReference type="InterPro" id="IPR000522">
    <property type="entry name" value="ABC_transptr_permease_BtuC"/>
</dbReference>
<feature type="transmembrane region" description="Helical" evidence="8">
    <location>
        <begin position="60"/>
        <end position="78"/>
    </location>
</feature>
<dbReference type="SUPFAM" id="SSF81345">
    <property type="entry name" value="ABC transporter involved in vitamin B12 uptake, BtuC"/>
    <property type="match status" value="1"/>
</dbReference>
<evidence type="ECO:0000256" key="7">
    <source>
        <dbReference type="ARBA" id="ARBA00023136"/>
    </source>
</evidence>
<dbReference type="EMBL" id="FMZZ01000010">
    <property type="protein sequence ID" value="SDD37014.1"/>
    <property type="molecule type" value="Genomic_DNA"/>
</dbReference>
<dbReference type="STRING" id="1271860.SAMN05216174_110135"/>
<feature type="transmembrane region" description="Helical" evidence="8">
    <location>
        <begin position="230"/>
        <end position="260"/>
    </location>
</feature>
<dbReference type="GO" id="GO:0033214">
    <property type="term" value="P:siderophore-iron import into cell"/>
    <property type="evidence" value="ECO:0007669"/>
    <property type="project" value="TreeGrafter"/>
</dbReference>
<evidence type="ECO:0000313" key="10">
    <source>
        <dbReference type="Proteomes" id="UP000199501"/>
    </source>
</evidence>
<reference evidence="10" key="1">
    <citation type="submission" date="2016-10" db="EMBL/GenBank/DDBJ databases">
        <authorList>
            <person name="Varghese N."/>
            <person name="Submissions S."/>
        </authorList>
    </citation>
    <scope>NUCLEOTIDE SEQUENCE [LARGE SCALE GENOMIC DNA]</scope>
    <source>
        <strain evidence="10">IBRC-M 10403</strain>
    </source>
</reference>
<keyword evidence="10" id="KW-1185">Reference proteome</keyword>
<organism evidence="9 10">
    <name type="scientific">Actinokineospora iranica</name>
    <dbReference type="NCBI Taxonomy" id="1271860"/>
    <lineage>
        <taxon>Bacteria</taxon>
        <taxon>Bacillati</taxon>
        <taxon>Actinomycetota</taxon>
        <taxon>Actinomycetes</taxon>
        <taxon>Pseudonocardiales</taxon>
        <taxon>Pseudonocardiaceae</taxon>
        <taxon>Actinokineospora</taxon>
    </lineage>
</organism>
<evidence type="ECO:0000256" key="4">
    <source>
        <dbReference type="ARBA" id="ARBA00022475"/>
    </source>
</evidence>
<keyword evidence="3" id="KW-0813">Transport</keyword>
<evidence type="ECO:0000256" key="3">
    <source>
        <dbReference type="ARBA" id="ARBA00022448"/>
    </source>
</evidence>
<feature type="transmembrane region" description="Helical" evidence="8">
    <location>
        <begin position="142"/>
        <end position="166"/>
    </location>
</feature>
<dbReference type="GO" id="GO:0005886">
    <property type="term" value="C:plasma membrane"/>
    <property type="evidence" value="ECO:0007669"/>
    <property type="project" value="UniProtKB-SubCell"/>
</dbReference>
<proteinExistence type="inferred from homology"/>
<evidence type="ECO:0000313" key="9">
    <source>
        <dbReference type="EMBL" id="SDD37014.1"/>
    </source>
</evidence>
<comment type="subcellular location">
    <subcellularLocation>
        <location evidence="1">Cell membrane</location>
        <topology evidence="1">Multi-pass membrane protein</topology>
    </subcellularLocation>
</comment>
<name>A0A1G6U722_9PSEU</name>
<evidence type="ECO:0000256" key="6">
    <source>
        <dbReference type="ARBA" id="ARBA00022989"/>
    </source>
</evidence>
<sequence>MRAAAVTAMAFGLAGAALVASLVFGDYPIPLSDVGSVLTGGSGSTRRTAHVVLNLRLPRAVGAVALGASFGLSGAIFQRLAGNPLVSPDIVGVDAGAATVAVLLIVVFAADPPTVAVGALLGALAAAAAVYVLAYRRGVTGYRLVLVGIGVTAVLSSVTAYLLTTADLYTGRAATMWLSGSLSGRSWPHIVPVLIALAVLAPLVFRLAHPLRALELGDDLARSLGTRVEFARAGLVAVGAALAAVATAAAGPIAFVALAAPQIAGRLVRGQALVASAACGGALLAVADLAARVVLAPVEVPVGVLTAVCGGPFLAYLLVRANRA</sequence>
<keyword evidence="7 8" id="KW-0472">Membrane</keyword>
<comment type="similarity">
    <text evidence="2">Belongs to the binding-protein-dependent transport system permease family. FecCD subfamily.</text>
</comment>
<dbReference type="CDD" id="cd06550">
    <property type="entry name" value="TM_ABC_iron-siderophores_like"/>
    <property type="match status" value="1"/>
</dbReference>
<dbReference type="PANTHER" id="PTHR30472:SF24">
    <property type="entry name" value="FERRIC ENTEROBACTIN TRANSPORT SYSTEM PERMEASE PROTEIN FEPG"/>
    <property type="match status" value="1"/>
</dbReference>
<feature type="transmembrane region" description="Helical" evidence="8">
    <location>
        <begin position="272"/>
        <end position="295"/>
    </location>
</feature>
<gene>
    <name evidence="9" type="ORF">SAMN05216174_110135</name>
</gene>
<feature type="transmembrane region" description="Helical" evidence="8">
    <location>
        <begin position="116"/>
        <end position="135"/>
    </location>
</feature>
<keyword evidence="4" id="KW-1003">Cell membrane</keyword>
<feature type="transmembrane region" description="Helical" evidence="8">
    <location>
        <begin position="302"/>
        <end position="319"/>
    </location>
</feature>
<dbReference type="Proteomes" id="UP000199501">
    <property type="component" value="Unassembled WGS sequence"/>
</dbReference>
<protein>
    <submittedName>
        <fullName evidence="9">Iron complex transport system permease protein</fullName>
    </submittedName>
</protein>
<evidence type="ECO:0000256" key="5">
    <source>
        <dbReference type="ARBA" id="ARBA00022692"/>
    </source>
</evidence>
<evidence type="ECO:0000256" key="2">
    <source>
        <dbReference type="ARBA" id="ARBA00007935"/>
    </source>
</evidence>
<evidence type="ECO:0000256" key="1">
    <source>
        <dbReference type="ARBA" id="ARBA00004651"/>
    </source>
</evidence>
<dbReference type="Gene3D" id="1.10.3470.10">
    <property type="entry name" value="ABC transporter involved in vitamin B12 uptake, BtuC"/>
    <property type="match status" value="1"/>
</dbReference>
<dbReference type="GO" id="GO:0022857">
    <property type="term" value="F:transmembrane transporter activity"/>
    <property type="evidence" value="ECO:0007669"/>
    <property type="project" value="InterPro"/>
</dbReference>
<evidence type="ECO:0000256" key="8">
    <source>
        <dbReference type="SAM" id="Phobius"/>
    </source>
</evidence>
<dbReference type="InterPro" id="IPR037294">
    <property type="entry name" value="ABC_BtuC-like"/>
</dbReference>
<accession>A0A1G6U722</accession>